<dbReference type="AlphaFoldDB" id="A0A5C5FSR6"/>
<dbReference type="EMBL" id="SOZI01000081">
    <property type="protein sequence ID" value="TNY19918.1"/>
    <property type="molecule type" value="Genomic_DNA"/>
</dbReference>
<evidence type="ECO:0000313" key="1">
    <source>
        <dbReference type="EMBL" id="TNY19918.1"/>
    </source>
</evidence>
<proteinExistence type="predicted"/>
<organism evidence="1 2">
    <name type="scientific">Rhodotorula diobovata</name>
    <dbReference type="NCBI Taxonomy" id="5288"/>
    <lineage>
        <taxon>Eukaryota</taxon>
        <taxon>Fungi</taxon>
        <taxon>Dikarya</taxon>
        <taxon>Basidiomycota</taxon>
        <taxon>Pucciniomycotina</taxon>
        <taxon>Microbotryomycetes</taxon>
        <taxon>Sporidiobolales</taxon>
        <taxon>Sporidiobolaceae</taxon>
        <taxon>Rhodotorula</taxon>
    </lineage>
</organism>
<evidence type="ECO:0000313" key="2">
    <source>
        <dbReference type="Proteomes" id="UP000311382"/>
    </source>
</evidence>
<reference evidence="1 2" key="1">
    <citation type="submission" date="2019-03" db="EMBL/GenBank/DDBJ databases">
        <title>Rhodosporidium diobovatum UCD-FST 08-225 genome sequencing, assembly, and annotation.</title>
        <authorList>
            <person name="Fakankun I.U."/>
            <person name="Fristensky B."/>
            <person name="Levin D.B."/>
        </authorList>
    </citation>
    <scope>NUCLEOTIDE SEQUENCE [LARGE SCALE GENOMIC DNA]</scope>
    <source>
        <strain evidence="1 2">UCD-FST 08-225</strain>
    </source>
</reference>
<name>A0A5C5FSR6_9BASI</name>
<accession>A0A5C5FSR6</accession>
<sequence length="372" mass="40303">MAHVTTTWTAQESARLAGRAVLDQVLPRHRTDDVLAVNIVGGFAALAMHQAFLQDSRERTHALCTYSVPTQDTPIVLHVRGRVQGQADARQDTFASSANRPDVGTRQRRATEQPFETSVYFSRDPEGQRGVRCHVKVLDLSLPDNLMRVFTFGGAPLRHVAWSAVVVEQLVLAANAEGDGLSAAWMVTRWALLVGIDEVSMEYPHVARPGQDELVAAHVVNAFRGMLPATPPRHFVIDSWLGRLNSASASAAFTYERDLLGRHEQLVTGVAEQWLKDQYAEIAVQLRNILQVLNSQSLPTTRWSDTDVTSSSTAGARTCRPLARQGGFHSGGSHAGGTRGGLCVARPLLSPHPASLAVAPAPVQLVPSCPRG</sequence>
<gene>
    <name evidence="1" type="ORF">DMC30DRAFT_283762</name>
</gene>
<keyword evidence="2" id="KW-1185">Reference proteome</keyword>
<protein>
    <submittedName>
        <fullName evidence="1">Uncharacterized protein</fullName>
    </submittedName>
</protein>
<comment type="caution">
    <text evidence="1">The sequence shown here is derived from an EMBL/GenBank/DDBJ whole genome shotgun (WGS) entry which is preliminary data.</text>
</comment>
<dbReference type="Proteomes" id="UP000311382">
    <property type="component" value="Unassembled WGS sequence"/>
</dbReference>